<dbReference type="AlphaFoldDB" id="A0A9X3MX38"/>
<evidence type="ECO:0000313" key="1">
    <source>
        <dbReference type="EMBL" id="MDA0162862.1"/>
    </source>
</evidence>
<comment type="caution">
    <text evidence="1">The sequence shown here is derived from an EMBL/GenBank/DDBJ whole genome shotgun (WGS) entry which is preliminary data.</text>
</comment>
<dbReference type="RefSeq" id="WP_270042102.1">
    <property type="nucleotide sequence ID" value="NZ_JAPDOD010000021.1"/>
</dbReference>
<dbReference type="Proteomes" id="UP001149140">
    <property type="component" value="Unassembled WGS sequence"/>
</dbReference>
<dbReference type="EMBL" id="JAPDOD010000021">
    <property type="protein sequence ID" value="MDA0162862.1"/>
    <property type="molecule type" value="Genomic_DNA"/>
</dbReference>
<dbReference type="Pfam" id="PF13671">
    <property type="entry name" value="AAA_33"/>
    <property type="match status" value="1"/>
</dbReference>
<keyword evidence="2" id="KW-1185">Reference proteome</keyword>
<dbReference type="SUPFAM" id="SSF52540">
    <property type="entry name" value="P-loop containing nucleoside triphosphate hydrolases"/>
    <property type="match status" value="1"/>
</dbReference>
<accession>A0A9X3MX38</accession>
<dbReference type="InterPro" id="IPR027417">
    <property type="entry name" value="P-loop_NTPase"/>
</dbReference>
<reference evidence="1" key="1">
    <citation type="submission" date="2022-10" db="EMBL/GenBank/DDBJ databases">
        <title>The WGS of Solirubrobacter ginsenosidimutans DSM 21036.</title>
        <authorList>
            <person name="Jiang Z."/>
        </authorList>
    </citation>
    <scope>NUCLEOTIDE SEQUENCE</scope>
    <source>
        <strain evidence="1">DSM 21036</strain>
    </source>
</reference>
<organism evidence="1 2">
    <name type="scientific">Solirubrobacter ginsenosidimutans</name>
    <dbReference type="NCBI Taxonomy" id="490573"/>
    <lineage>
        <taxon>Bacteria</taxon>
        <taxon>Bacillati</taxon>
        <taxon>Actinomycetota</taxon>
        <taxon>Thermoleophilia</taxon>
        <taxon>Solirubrobacterales</taxon>
        <taxon>Solirubrobacteraceae</taxon>
        <taxon>Solirubrobacter</taxon>
    </lineage>
</organism>
<protein>
    <submittedName>
        <fullName evidence="1">AAA family ATPase</fullName>
    </submittedName>
</protein>
<evidence type="ECO:0000313" key="2">
    <source>
        <dbReference type="Proteomes" id="UP001149140"/>
    </source>
</evidence>
<gene>
    <name evidence="1" type="ORF">OM076_21490</name>
</gene>
<sequence>MTSITAQTIHGRCFLLTDSTPHRPTESGVDDNARSSVLAMIRAILLTGSPGAGKSTVLEALAGLLAEDRVPHAAFESEQLAAGYPWLAEEQAYAALAVTCRALRELGRDLFLIAGTTETDAHIEGLKAAVGADETIVVCLRADPETAARRVFEREPPEWAGRDALVAAARGLATQIPALRGIDLLVNTDGRRPRDVAREIRSKLPALQ</sequence>
<name>A0A9X3MX38_9ACTN</name>
<proteinExistence type="predicted"/>
<dbReference type="Gene3D" id="3.40.50.300">
    <property type="entry name" value="P-loop containing nucleotide triphosphate hydrolases"/>
    <property type="match status" value="1"/>
</dbReference>